<dbReference type="Pfam" id="PF00528">
    <property type="entry name" value="BPD_transp_1"/>
    <property type="match status" value="1"/>
</dbReference>
<feature type="transmembrane region" description="Helical" evidence="7">
    <location>
        <begin position="155"/>
        <end position="177"/>
    </location>
</feature>
<evidence type="ECO:0000256" key="3">
    <source>
        <dbReference type="ARBA" id="ARBA00022475"/>
    </source>
</evidence>
<reference evidence="10 11" key="1">
    <citation type="journal article" date="2010" name="Stand. Genomic Sci.">
        <title>Complete genome sequence of Intrasporangium calvum type strain (7 KIP).</title>
        <authorList>
            <person name="Del Rio T.G."/>
            <person name="Chertkov O."/>
            <person name="Yasawong M."/>
            <person name="Lucas S."/>
            <person name="Deshpande S."/>
            <person name="Cheng J.F."/>
            <person name="Detter C."/>
            <person name="Tapia R."/>
            <person name="Han C."/>
            <person name="Goodwin L."/>
            <person name="Pitluck S."/>
            <person name="Liolios K."/>
            <person name="Ivanova N."/>
            <person name="Mavromatis K."/>
            <person name="Pati A."/>
            <person name="Chen A."/>
            <person name="Palaniappan K."/>
            <person name="Land M."/>
            <person name="Hauser L."/>
            <person name="Chang Y.J."/>
            <person name="Jeffries C.D."/>
            <person name="Rohde M."/>
            <person name="Pukall R."/>
            <person name="Sikorski J."/>
            <person name="Goker M."/>
            <person name="Woyke T."/>
            <person name="Bristow J."/>
            <person name="Eisen J.A."/>
            <person name="Markowitz V."/>
            <person name="Hugenholtz P."/>
            <person name="Kyrpides N.C."/>
            <person name="Klenk H.P."/>
            <person name="Lapidus A."/>
        </authorList>
    </citation>
    <scope>NUCLEOTIDE SEQUENCE [LARGE SCALE GENOMIC DNA]</scope>
    <source>
        <strain evidence="11">ATCC 23552 / DSM 43043 / JCM 3097 / NBRC 12989 / 7 KIP</strain>
    </source>
</reference>
<feature type="region of interest" description="Disordered" evidence="8">
    <location>
        <begin position="1"/>
        <end position="24"/>
    </location>
</feature>
<dbReference type="GO" id="GO:0055085">
    <property type="term" value="P:transmembrane transport"/>
    <property type="evidence" value="ECO:0007669"/>
    <property type="project" value="InterPro"/>
</dbReference>
<proteinExistence type="inferred from homology"/>
<evidence type="ECO:0000259" key="9">
    <source>
        <dbReference type="PROSITE" id="PS50928"/>
    </source>
</evidence>
<feature type="transmembrane region" description="Helical" evidence="7">
    <location>
        <begin position="97"/>
        <end position="120"/>
    </location>
</feature>
<evidence type="ECO:0000256" key="2">
    <source>
        <dbReference type="ARBA" id="ARBA00022448"/>
    </source>
</evidence>
<dbReference type="STRING" id="710696.Intca_1100"/>
<evidence type="ECO:0000256" key="6">
    <source>
        <dbReference type="ARBA" id="ARBA00023136"/>
    </source>
</evidence>
<sequence>MSIDTTTRVGGAPSTPGSGRRAAVSRRMPALSSRAAKIGLPLAVLVAGLAGWELSVQSGLVNPITVPAASDTFAAMAEIMQTSYFWESTWQTLQETLYGFLIGGLAGLVIGALTGTFALFRTALWPFVVAFQNTPRVALAPVFLTWFGFGMTSKVVMAAVICFFPVVINTVAGIASVDDNARTLFRTYGATTPQTFFRLTLPTAAPVAFAGIKTALTLALLGAIVGEFVGASEGLGVLVKEFNFQLEVAKGFAVVIFLALIGLALYGLIELAEKRLITWKH</sequence>
<dbReference type="InterPro" id="IPR000515">
    <property type="entry name" value="MetI-like"/>
</dbReference>
<evidence type="ECO:0000313" key="11">
    <source>
        <dbReference type="Proteomes" id="UP000008914"/>
    </source>
</evidence>
<feature type="transmembrane region" description="Helical" evidence="7">
    <location>
        <begin position="207"/>
        <end position="231"/>
    </location>
</feature>
<feature type="transmembrane region" description="Helical" evidence="7">
    <location>
        <begin position="127"/>
        <end position="149"/>
    </location>
</feature>
<evidence type="ECO:0000256" key="7">
    <source>
        <dbReference type="RuleBase" id="RU363032"/>
    </source>
</evidence>
<dbReference type="PANTHER" id="PTHR30151">
    <property type="entry name" value="ALKANE SULFONATE ABC TRANSPORTER-RELATED, MEMBRANE SUBUNIT"/>
    <property type="match status" value="1"/>
</dbReference>
<dbReference type="InterPro" id="IPR035906">
    <property type="entry name" value="MetI-like_sf"/>
</dbReference>
<dbReference type="PROSITE" id="PS50928">
    <property type="entry name" value="ABC_TM1"/>
    <property type="match status" value="1"/>
</dbReference>
<feature type="transmembrane region" description="Helical" evidence="7">
    <location>
        <begin position="251"/>
        <end position="272"/>
    </location>
</feature>
<dbReference type="RefSeq" id="WP_013491939.1">
    <property type="nucleotide sequence ID" value="NC_014830.1"/>
</dbReference>
<dbReference type="CDD" id="cd06261">
    <property type="entry name" value="TM_PBP2"/>
    <property type="match status" value="1"/>
</dbReference>
<name>E6SE08_INTC7</name>
<evidence type="ECO:0000313" key="10">
    <source>
        <dbReference type="EMBL" id="ADU47621.1"/>
    </source>
</evidence>
<dbReference type="PANTHER" id="PTHR30151:SF0">
    <property type="entry name" value="ABC TRANSPORTER PERMEASE PROTEIN MJ0413-RELATED"/>
    <property type="match status" value="1"/>
</dbReference>
<organism evidence="10 11">
    <name type="scientific">Intrasporangium calvum (strain ATCC 23552 / DSM 43043 / JCM 3097 / NBRC 12989 / NCIMB 10167 / NRRL B-3866 / 7 KIP)</name>
    <dbReference type="NCBI Taxonomy" id="710696"/>
    <lineage>
        <taxon>Bacteria</taxon>
        <taxon>Bacillati</taxon>
        <taxon>Actinomycetota</taxon>
        <taxon>Actinomycetes</taxon>
        <taxon>Micrococcales</taxon>
        <taxon>Intrasporangiaceae</taxon>
        <taxon>Intrasporangium</taxon>
    </lineage>
</organism>
<dbReference type="AlphaFoldDB" id="E6SE08"/>
<keyword evidence="3" id="KW-1003">Cell membrane</keyword>
<comment type="similarity">
    <text evidence="7">Belongs to the binding-protein-dependent transport system permease family.</text>
</comment>
<evidence type="ECO:0000256" key="4">
    <source>
        <dbReference type="ARBA" id="ARBA00022692"/>
    </source>
</evidence>
<keyword evidence="2 7" id="KW-0813">Transport</keyword>
<gene>
    <name evidence="10" type="ordered locus">Intca_1100</name>
</gene>
<dbReference type="Proteomes" id="UP000008914">
    <property type="component" value="Chromosome"/>
</dbReference>
<protein>
    <submittedName>
        <fullName evidence="10">Binding-protein-dependent transport systems inner membrane component</fullName>
    </submittedName>
</protein>
<dbReference type="GO" id="GO:0005886">
    <property type="term" value="C:plasma membrane"/>
    <property type="evidence" value="ECO:0007669"/>
    <property type="project" value="UniProtKB-SubCell"/>
</dbReference>
<dbReference type="eggNOG" id="COG0600">
    <property type="taxonomic scope" value="Bacteria"/>
</dbReference>
<feature type="transmembrane region" description="Helical" evidence="7">
    <location>
        <begin position="35"/>
        <end position="52"/>
    </location>
</feature>
<dbReference type="OrthoDB" id="3173654at2"/>
<keyword evidence="4 7" id="KW-0812">Transmembrane</keyword>
<dbReference type="KEGG" id="ica:Intca_1100"/>
<dbReference type="EMBL" id="CP002343">
    <property type="protein sequence ID" value="ADU47621.1"/>
    <property type="molecule type" value="Genomic_DNA"/>
</dbReference>
<evidence type="ECO:0000256" key="1">
    <source>
        <dbReference type="ARBA" id="ARBA00004651"/>
    </source>
</evidence>
<comment type="subcellular location">
    <subcellularLocation>
        <location evidence="1 7">Cell membrane</location>
        <topology evidence="1 7">Multi-pass membrane protein</topology>
    </subcellularLocation>
</comment>
<keyword evidence="11" id="KW-1185">Reference proteome</keyword>
<dbReference type="SUPFAM" id="SSF161098">
    <property type="entry name" value="MetI-like"/>
    <property type="match status" value="1"/>
</dbReference>
<keyword evidence="5 7" id="KW-1133">Transmembrane helix</keyword>
<accession>E6SE08</accession>
<evidence type="ECO:0000256" key="5">
    <source>
        <dbReference type="ARBA" id="ARBA00022989"/>
    </source>
</evidence>
<evidence type="ECO:0000256" key="8">
    <source>
        <dbReference type="SAM" id="MobiDB-lite"/>
    </source>
</evidence>
<dbReference type="HOGENOM" id="CLU_046113_2_2_11"/>
<feature type="domain" description="ABC transmembrane type-1" evidence="9">
    <location>
        <begin position="93"/>
        <end position="269"/>
    </location>
</feature>
<dbReference type="Gene3D" id="1.10.3720.10">
    <property type="entry name" value="MetI-like"/>
    <property type="match status" value="1"/>
</dbReference>
<keyword evidence="6 7" id="KW-0472">Membrane</keyword>